<feature type="domain" description="G-patch" evidence="2">
    <location>
        <begin position="360"/>
        <end position="411"/>
    </location>
</feature>
<feature type="compositionally biased region" description="Low complexity" evidence="1">
    <location>
        <begin position="222"/>
        <end position="253"/>
    </location>
</feature>
<dbReference type="PANTHER" id="PTHR13288">
    <property type="entry name" value="SPLICING FACTOR 45 SPF45"/>
    <property type="match status" value="1"/>
</dbReference>
<evidence type="ECO:0000259" key="2">
    <source>
        <dbReference type="PROSITE" id="PS50174"/>
    </source>
</evidence>
<dbReference type="Proteomes" id="UP000008065">
    <property type="component" value="Unassembled WGS sequence"/>
</dbReference>
<dbReference type="GO" id="GO:0045292">
    <property type="term" value="P:mRNA cis splicing, via spliceosome"/>
    <property type="evidence" value="ECO:0007669"/>
    <property type="project" value="InterPro"/>
</dbReference>
<feature type="compositionally biased region" description="Acidic residues" evidence="1">
    <location>
        <begin position="320"/>
        <end position="330"/>
    </location>
</feature>
<evidence type="ECO:0000313" key="3">
    <source>
        <dbReference type="EMBL" id="EGO60208.1"/>
    </source>
</evidence>
<dbReference type="InterPro" id="IPR000467">
    <property type="entry name" value="G_patch_dom"/>
</dbReference>
<gene>
    <name evidence="3" type="ORF">NEUTE1DRAFT_127136</name>
</gene>
<dbReference type="PANTHER" id="PTHR13288:SF8">
    <property type="entry name" value="SPLICING FACTOR 45"/>
    <property type="match status" value="1"/>
</dbReference>
<dbReference type="EMBL" id="GL891302">
    <property type="protein sequence ID" value="EGO60208.1"/>
    <property type="molecule type" value="Genomic_DNA"/>
</dbReference>
<dbReference type="HOGENOM" id="CLU_025002_1_0_1"/>
<dbReference type="KEGG" id="nte:NEUTE1DRAFT127136"/>
<dbReference type="RefSeq" id="XP_009847546.1">
    <property type="nucleotide sequence ID" value="XM_009849244.1"/>
</dbReference>
<proteinExistence type="predicted"/>
<sequence length="593" mass="64228">MSGPPPVRGGLSLYANLLDPSGTSDSTSASNDAVANKQDDAPAKKAVNPAFAFQPIRRPQVKQPNKPKPTLPKAPPSISIAAVAATVKTSELENNGTTEVTTTSTANAAAPQQRSTLADWVATEDDEYLYSGSNNRRERGGRRKKKKKNDDRQVETNWDELYDPARPTNVEEYLRSDERIREIRDWKAVLYAHRRKRRDSFDSRRSDEDEEEEDRRVMNNQFAPPASFSFAPPTMSPPRATTTTTSAHVPAVSIPVDESADEAYARRLALSGMAPPPSQPQPPAAEPSVPDTATISRAPVRYEAPPQPPSAPDGSGNDAMDLDSDDEDVNYDAIPVPLGTGSASPAPEDADAPKSKLPGQAGFAARLMSKYGWTAGSGLGASESGITTALQVKVEKRKKRSDAEGGGWAEPGGRGKIIAGKPAAGSSSKGEEQDGGKFGKMSEVIVLDHMLDGMSDEELRQEVEGGDLYEEIGTECGEKYGRVMRLFVETEGRRVFIRFTDGVSALRAVNALEGRIFNGNAIVPRFYDLEKFEAGLQSQPKPQPQPQAQENQPQAQANQANQAQQGQQENQAQQGKQPQAQENQEKEKATQAY</sequence>
<feature type="region of interest" description="Disordered" evidence="1">
    <location>
        <begin position="536"/>
        <end position="593"/>
    </location>
</feature>
<dbReference type="InterPro" id="IPR035979">
    <property type="entry name" value="RBD_domain_sf"/>
</dbReference>
<dbReference type="GO" id="GO:0071011">
    <property type="term" value="C:precatalytic spliceosome"/>
    <property type="evidence" value="ECO:0007669"/>
    <property type="project" value="TreeGrafter"/>
</dbReference>
<accession>F8MB43</accession>
<reference evidence="4" key="1">
    <citation type="journal article" date="2011" name="Genetics">
        <title>Massive changes in genome architecture accompany the transition to self-fertility in the filamentous fungus Neurospora tetrasperma.</title>
        <authorList>
            <person name="Ellison C.E."/>
            <person name="Stajich J.E."/>
            <person name="Jacobson D.J."/>
            <person name="Natvig D.O."/>
            <person name="Lapidus A."/>
            <person name="Foster B."/>
            <person name="Aerts A."/>
            <person name="Riley R."/>
            <person name="Lindquist E.A."/>
            <person name="Grigoriev I.V."/>
            <person name="Taylor J.W."/>
        </authorList>
    </citation>
    <scope>NUCLEOTIDE SEQUENCE [LARGE SCALE GENOMIC DNA]</scope>
    <source>
        <strain evidence="4">FGSC 2508 / P0657</strain>
    </source>
</reference>
<dbReference type="GO" id="GO:0003676">
    <property type="term" value="F:nucleic acid binding"/>
    <property type="evidence" value="ECO:0007669"/>
    <property type="project" value="InterPro"/>
</dbReference>
<feature type="compositionally biased region" description="Pro residues" evidence="1">
    <location>
        <begin position="66"/>
        <end position="75"/>
    </location>
</feature>
<feature type="region of interest" description="Disordered" evidence="1">
    <location>
        <begin position="90"/>
        <end position="169"/>
    </location>
</feature>
<feature type="region of interest" description="Disordered" evidence="1">
    <location>
        <begin position="1"/>
        <end position="78"/>
    </location>
</feature>
<dbReference type="GeneID" id="20825060"/>
<keyword evidence="4" id="KW-1185">Reference proteome</keyword>
<name>F8MB43_NEUT8</name>
<evidence type="ECO:0000256" key="1">
    <source>
        <dbReference type="SAM" id="MobiDB-lite"/>
    </source>
</evidence>
<organism evidence="3 4">
    <name type="scientific">Neurospora tetrasperma (strain FGSC 2508 / ATCC MYA-4615 / P0657)</name>
    <dbReference type="NCBI Taxonomy" id="510951"/>
    <lineage>
        <taxon>Eukaryota</taxon>
        <taxon>Fungi</taxon>
        <taxon>Dikarya</taxon>
        <taxon>Ascomycota</taxon>
        <taxon>Pezizomycotina</taxon>
        <taxon>Sordariomycetes</taxon>
        <taxon>Sordariomycetidae</taxon>
        <taxon>Sordariales</taxon>
        <taxon>Sordariaceae</taxon>
        <taxon>Neurospora</taxon>
    </lineage>
</organism>
<feature type="compositionally biased region" description="Gly residues" evidence="1">
    <location>
        <begin position="404"/>
        <end position="415"/>
    </location>
</feature>
<feature type="compositionally biased region" description="Pro residues" evidence="1">
    <location>
        <begin position="274"/>
        <end position="285"/>
    </location>
</feature>
<protein>
    <recommendedName>
        <fullName evidence="2">G-patch domain-containing protein</fullName>
    </recommendedName>
</protein>
<dbReference type="OrthoDB" id="5411533at2759"/>
<feature type="compositionally biased region" description="Low complexity" evidence="1">
    <location>
        <begin position="546"/>
        <end position="582"/>
    </location>
</feature>
<dbReference type="InterPro" id="IPR040052">
    <property type="entry name" value="RBM17"/>
</dbReference>
<dbReference type="PROSITE" id="PS50174">
    <property type="entry name" value="G_PATCH"/>
    <property type="match status" value="1"/>
</dbReference>
<dbReference type="SMART" id="SM00443">
    <property type="entry name" value="G_patch"/>
    <property type="match status" value="1"/>
</dbReference>
<dbReference type="SUPFAM" id="SSF54928">
    <property type="entry name" value="RNA-binding domain, RBD"/>
    <property type="match status" value="1"/>
</dbReference>
<dbReference type="Gene3D" id="3.30.70.330">
    <property type="match status" value="1"/>
</dbReference>
<dbReference type="FunFam" id="3.30.70.330:FF:000495">
    <property type="entry name" value="Putative G-patch DNA repair protein (Drt111)"/>
    <property type="match status" value="1"/>
</dbReference>
<feature type="region of interest" description="Disordered" evidence="1">
    <location>
        <begin position="396"/>
        <end position="438"/>
    </location>
</feature>
<feature type="compositionally biased region" description="Basic and acidic residues" evidence="1">
    <location>
        <begin position="583"/>
        <end position="593"/>
    </location>
</feature>
<feature type="compositionally biased region" description="Low complexity" evidence="1">
    <location>
        <begin position="97"/>
        <end position="110"/>
    </location>
</feature>
<dbReference type="InterPro" id="IPR012677">
    <property type="entry name" value="Nucleotide-bd_a/b_plait_sf"/>
</dbReference>
<evidence type="ECO:0000313" key="4">
    <source>
        <dbReference type="Proteomes" id="UP000008065"/>
    </source>
</evidence>
<feature type="region of interest" description="Disordered" evidence="1">
    <location>
        <begin position="195"/>
        <end position="358"/>
    </location>
</feature>
<dbReference type="AlphaFoldDB" id="F8MB43"/>
<dbReference type="VEuPathDB" id="FungiDB:NEUTE1DRAFT_127136"/>
<feature type="compositionally biased region" description="Polar residues" evidence="1">
    <location>
        <begin position="21"/>
        <end position="33"/>
    </location>
</feature>
<dbReference type="Pfam" id="PF01585">
    <property type="entry name" value="G-patch"/>
    <property type="match status" value="1"/>
</dbReference>